<gene>
    <name evidence="2" type="ordered locus">Mchl_4083</name>
</gene>
<dbReference type="KEGG" id="mch:Mchl_4083"/>
<dbReference type="NCBIfam" id="TIGR04474">
    <property type="entry name" value="tcm_partner"/>
    <property type="match status" value="1"/>
</dbReference>
<evidence type="ECO:0000259" key="1">
    <source>
        <dbReference type="Pfam" id="PF22560"/>
    </source>
</evidence>
<accession>B7KZV1</accession>
<reference evidence="3" key="1">
    <citation type="submission" date="2008-12" db="EMBL/GenBank/DDBJ databases">
        <title>Complete sequence of chromosome of Methylobacterium chloromethanicum CM4.</title>
        <authorList>
            <consortium name="US DOE Joint Genome Institute"/>
            <person name="Lucas S."/>
            <person name="Copeland A."/>
            <person name="Lapidus A."/>
            <person name="Glavina del Rio T."/>
            <person name="Dalin E."/>
            <person name="Tice H."/>
            <person name="Bruce D."/>
            <person name="Goodwin L."/>
            <person name="Pitluck S."/>
            <person name="Chertkov O."/>
            <person name="Brettin T."/>
            <person name="Detter J.C."/>
            <person name="Han C."/>
            <person name="Larimer F."/>
            <person name="Land M."/>
            <person name="Hauser L."/>
            <person name="Kyrpides N."/>
            <person name="Mikhailova N."/>
            <person name="Marx C."/>
            <person name="Richardson P."/>
        </authorList>
    </citation>
    <scope>NUCLEOTIDE SEQUENCE [LARGE SCALE GENOMIC DNA]</scope>
    <source>
        <strain evidence="3">CM4 / NCIMB 13688</strain>
    </source>
</reference>
<evidence type="ECO:0000313" key="3">
    <source>
        <dbReference type="Proteomes" id="UP000002385"/>
    </source>
</evidence>
<feature type="domain" description="GMT-like wHTH" evidence="1">
    <location>
        <begin position="277"/>
        <end position="350"/>
    </location>
</feature>
<dbReference type="HOGENOM" id="CLU_063017_0_0_5"/>
<dbReference type="InterPro" id="IPR031009">
    <property type="entry name" value="Tcm_partner"/>
</dbReference>
<protein>
    <recommendedName>
        <fullName evidence="1">GMT-like wHTH domain-containing protein</fullName>
    </recommendedName>
</protein>
<dbReference type="Proteomes" id="UP000002385">
    <property type="component" value="Chromosome"/>
</dbReference>
<dbReference type="InterPro" id="IPR054339">
    <property type="entry name" value="GMT_wHTH"/>
</dbReference>
<name>B7KZV1_METC4</name>
<evidence type="ECO:0000313" key="2">
    <source>
        <dbReference type="EMBL" id="ACK84882.1"/>
    </source>
</evidence>
<dbReference type="Pfam" id="PF22560">
    <property type="entry name" value="GMT-wHTH"/>
    <property type="match status" value="1"/>
</dbReference>
<dbReference type="AlphaFoldDB" id="B7KZV1"/>
<dbReference type="EMBL" id="CP001298">
    <property type="protein sequence ID" value="ACK84882.1"/>
    <property type="molecule type" value="Genomic_DNA"/>
</dbReference>
<dbReference type="RefSeq" id="WP_015952026.1">
    <property type="nucleotide sequence ID" value="NC_011757.1"/>
</dbReference>
<organism evidence="2 3">
    <name type="scientific">Methylorubrum extorquens (strain CM4 / NCIMB 13688)</name>
    <name type="common">Methylobacterium extorquens</name>
    <dbReference type="NCBI Taxonomy" id="440085"/>
    <lineage>
        <taxon>Bacteria</taxon>
        <taxon>Pseudomonadati</taxon>
        <taxon>Pseudomonadota</taxon>
        <taxon>Alphaproteobacteria</taxon>
        <taxon>Hyphomicrobiales</taxon>
        <taxon>Methylobacteriaceae</taxon>
        <taxon>Methylorubrum</taxon>
    </lineage>
</organism>
<proteinExistence type="predicted"/>
<sequence>MAAKFFDEREDQSEVKARIVSKYFLAWSRIIVPWAWRNGQSVAYIDLFAGPGRYKDGSASTPLMILEHAITDPNLRTSLITFFNDEEPKHTANLQQEIDKLPGIDTLAYKPRISTGDVGGSISASLQTVRMVPTFSFIDPFGYKGLSLGLVKGAIKDWGCDCVFFFNYNRINAGINNNIVDAHMTALFGEVRAQALREQLVGLTPMQREALILENLAGAIKALGGRYVLPFRFRNAEGTRSTHYLIFVSKHERGYEVMKEIMAKESSTQDQGVPSLEYSPADARTPLLFSLQRPLEGLTGELLRQFQGRTMRMEEVYRTHHKDTRFIERNYKDALLALEADGKVAVDPPKRRAGTFGPKVRVTFPSL</sequence>
<reference evidence="2 3" key="2">
    <citation type="journal article" date="2012" name="J. Bacteriol.">
        <title>Complete genome sequences of six strains of the genus Methylobacterium.</title>
        <authorList>
            <person name="Marx C.J."/>
            <person name="Bringel F."/>
            <person name="Chistoserdova L."/>
            <person name="Moulin L."/>
            <person name="Farhan Ul Haque M."/>
            <person name="Fleischman D.E."/>
            <person name="Gruffaz C."/>
            <person name="Jourand P."/>
            <person name="Knief C."/>
            <person name="Lee M.C."/>
            <person name="Muller E.E."/>
            <person name="Nadalig T."/>
            <person name="Peyraud R."/>
            <person name="Roselli S."/>
            <person name="Russ L."/>
            <person name="Goodwin L.A."/>
            <person name="Ivanova N."/>
            <person name="Kyrpides N."/>
            <person name="Lajus A."/>
            <person name="Land M.L."/>
            <person name="Medigue C."/>
            <person name="Mikhailova N."/>
            <person name="Nolan M."/>
            <person name="Woyke T."/>
            <person name="Stolyar S."/>
            <person name="Vorholt J.A."/>
            <person name="Vuilleumier S."/>
        </authorList>
    </citation>
    <scope>NUCLEOTIDE SEQUENCE [LARGE SCALE GENOMIC DNA]</scope>
    <source>
        <strain evidence="3">CM4 / NCIMB 13688</strain>
    </source>
</reference>